<sequence>MKVFGTLGYVATVLRGPRVHAASGGTAVEMTKIIETVPHFLDFLSTPPKGMRYRTLLIDPPWPETLIGKFKKTRHARPDDLPYPTLTLDQIKVLPVPELADTNAHV</sequence>
<proteinExistence type="predicted"/>
<accession>A0A6M5YNV7</accession>
<gene>
    <name evidence="1" type="ORF">FTUN_2576</name>
</gene>
<dbReference type="AlphaFoldDB" id="A0A6M5YNV7"/>
<name>A0A6M5YNV7_9BACT</name>
<keyword evidence="2" id="KW-1185">Reference proteome</keyword>
<protein>
    <submittedName>
        <fullName evidence="1">Uncharacterized protein</fullName>
    </submittedName>
</protein>
<dbReference type="Proteomes" id="UP000503447">
    <property type="component" value="Chromosome"/>
</dbReference>
<organism evidence="1 2">
    <name type="scientific">Frigoriglobus tundricola</name>
    <dbReference type="NCBI Taxonomy" id="2774151"/>
    <lineage>
        <taxon>Bacteria</taxon>
        <taxon>Pseudomonadati</taxon>
        <taxon>Planctomycetota</taxon>
        <taxon>Planctomycetia</taxon>
        <taxon>Gemmatales</taxon>
        <taxon>Gemmataceae</taxon>
        <taxon>Frigoriglobus</taxon>
    </lineage>
</organism>
<dbReference type="RefSeq" id="WP_171470923.1">
    <property type="nucleotide sequence ID" value="NZ_CP053452.2"/>
</dbReference>
<evidence type="ECO:0000313" key="2">
    <source>
        <dbReference type="Proteomes" id="UP000503447"/>
    </source>
</evidence>
<reference evidence="2" key="1">
    <citation type="submission" date="2020-05" db="EMBL/GenBank/DDBJ databases">
        <title>Frigoriglobus tundricola gen. nov., sp. nov., a psychrotolerant cellulolytic planctomycete of the family Gemmataceae with two divergent copies of 16S rRNA gene.</title>
        <authorList>
            <person name="Kulichevskaya I.S."/>
            <person name="Ivanova A.A."/>
            <person name="Naumoff D.G."/>
            <person name="Beletsky A.V."/>
            <person name="Rijpstra W.I.C."/>
            <person name="Sinninghe Damste J.S."/>
            <person name="Mardanov A.V."/>
            <person name="Ravin N.V."/>
            <person name="Dedysh S.N."/>
        </authorList>
    </citation>
    <scope>NUCLEOTIDE SEQUENCE [LARGE SCALE GENOMIC DNA]</scope>
    <source>
        <strain evidence="2">PL17</strain>
    </source>
</reference>
<evidence type="ECO:0000313" key="1">
    <source>
        <dbReference type="EMBL" id="QJW95050.1"/>
    </source>
</evidence>
<dbReference type="EMBL" id="CP053452">
    <property type="protein sequence ID" value="QJW95050.1"/>
    <property type="molecule type" value="Genomic_DNA"/>
</dbReference>
<dbReference type="KEGG" id="ftj:FTUN_2576"/>